<proteinExistence type="inferred from homology"/>
<dbReference type="GO" id="GO:0009236">
    <property type="term" value="P:cobalamin biosynthetic process"/>
    <property type="evidence" value="ECO:0007669"/>
    <property type="project" value="UniProtKB-UniPathway"/>
</dbReference>
<dbReference type="GO" id="GO:0048472">
    <property type="term" value="F:threonine-phosphate decarboxylase activity"/>
    <property type="evidence" value="ECO:0007669"/>
    <property type="project" value="InterPro"/>
</dbReference>
<dbReference type="PANTHER" id="PTHR34308">
    <property type="entry name" value="COBALAMIN BIOSYNTHESIS PROTEIN CBIB"/>
    <property type="match status" value="1"/>
</dbReference>
<dbReference type="Pfam" id="PF03186">
    <property type="entry name" value="CobD_Cbib"/>
    <property type="match status" value="1"/>
</dbReference>
<feature type="transmembrane region" description="Helical" evidence="9">
    <location>
        <begin position="159"/>
        <end position="180"/>
    </location>
</feature>
<evidence type="ECO:0000256" key="2">
    <source>
        <dbReference type="ARBA" id="ARBA00004953"/>
    </source>
</evidence>
<feature type="transmembrane region" description="Helical" evidence="9">
    <location>
        <begin position="57"/>
        <end position="81"/>
    </location>
</feature>
<dbReference type="InterPro" id="IPR004485">
    <property type="entry name" value="Cobalamin_biosynth_CobD/CbiB"/>
</dbReference>
<evidence type="ECO:0000256" key="8">
    <source>
        <dbReference type="ARBA" id="ARBA00023136"/>
    </source>
</evidence>
<evidence type="ECO:0000256" key="7">
    <source>
        <dbReference type="ARBA" id="ARBA00022989"/>
    </source>
</evidence>
<gene>
    <name evidence="10" type="ORF">LCGC14_0186450</name>
</gene>
<evidence type="ECO:0000256" key="4">
    <source>
        <dbReference type="ARBA" id="ARBA00022475"/>
    </source>
</evidence>
<comment type="similarity">
    <text evidence="3">Belongs to the CobD/CbiB family.</text>
</comment>
<comment type="subcellular location">
    <subcellularLocation>
        <location evidence="1">Cell membrane</location>
        <topology evidence="1">Multi-pass membrane protein</topology>
    </subcellularLocation>
</comment>
<evidence type="ECO:0000256" key="9">
    <source>
        <dbReference type="SAM" id="Phobius"/>
    </source>
</evidence>
<feature type="transmembrane region" description="Helical" evidence="9">
    <location>
        <begin position="295"/>
        <end position="312"/>
    </location>
</feature>
<dbReference type="HAMAP" id="MF_00024">
    <property type="entry name" value="CobD_CbiB"/>
    <property type="match status" value="1"/>
</dbReference>
<reference evidence="10" key="1">
    <citation type="journal article" date="2015" name="Nature">
        <title>Complex archaea that bridge the gap between prokaryotes and eukaryotes.</title>
        <authorList>
            <person name="Spang A."/>
            <person name="Saw J.H."/>
            <person name="Jorgensen S.L."/>
            <person name="Zaremba-Niedzwiedzka K."/>
            <person name="Martijn J."/>
            <person name="Lind A.E."/>
            <person name="van Eijk R."/>
            <person name="Schleper C."/>
            <person name="Guy L."/>
            <person name="Ettema T.J."/>
        </authorList>
    </citation>
    <scope>NUCLEOTIDE SEQUENCE</scope>
</reference>
<keyword evidence="6 9" id="KW-0812">Transmembrane</keyword>
<evidence type="ECO:0000256" key="6">
    <source>
        <dbReference type="ARBA" id="ARBA00022692"/>
    </source>
</evidence>
<dbReference type="EMBL" id="LAZR01000077">
    <property type="protein sequence ID" value="KKN94569.1"/>
    <property type="molecule type" value="Genomic_DNA"/>
</dbReference>
<name>A0A0F9USB7_9ZZZZ</name>
<comment type="caution">
    <text evidence="10">The sequence shown here is derived from an EMBL/GenBank/DDBJ whole genome shotgun (WGS) entry which is preliminary data.</text>
</comment>
<keyword evidence="4" id="KW-1003">Cell membrane</keyword>
<dbReference type="UniPathway" id="UPA00148"/>
<organism evidence="10">
    <name type="scientific">marine sediment metagenome</name>
    <dbReference type="NCBI Taxonomy" id="412755"/>
    <lineage>
        <taxon>unclassified sequences</taxon>
        <taxon>metagenomes</taxon>
        <taxon>ecological metagenomes</taxon>
    </lineage>
</organism>
<keyword evidence="7 9" id="KW-1133">Transmembrane helix</keyword>
<protein>
    <recommendedName>
        <fullName evidence="11">Cobalamin biosynthesis protein CobD</fullName>
    </recommendedName>
</protein>
<comment type="pathway">
    <text evidence="2">Cofactor biosynthesis; adenosylcobalamin biosynthesis.</text>
</comment>
<dbReference type="GO" id="GO:0005886">
    <property type="term" value="C:plasma membrane"/>
    <property type="evidence" value="ECO:0007669"/>
    <property type="project" value="UniProtKB-SubCell"/>
</dbReference>
<keyword evidence="5" id="KW-0169">Cobalamin biosynthesis</keyword>
<evidence type="ECO:0008006" key="11">
    <source>
        <dbReference type="Google" id="ProtNLM"/>
    </source>
</evidence>
<evidence type="ECO:0000313" key="10">
    <source>
        <dbReference type="EMBL" id="KKN94569.1"/>
    </source>
</evidence>
<evidence type="ECO:0000256" key="3">
    <source>
        <dbReference type="ARBA" id="ARBA00006263"/>
    </source>
</evidence>
<evidence type="ECO:0000256" key="1">
    <source>
        <dbReference type="ARBA" id="ARBA00004651"/>
    </source>
</evidence>
<keyword evidence="8 9" id="KW-0472">Membrane</keyword>
<accession>A0A0F9USB7</accession>
<dbReference type="AlphaFoldDB" id="A0A0F9USB7"/>
<dbReference type="PANTHER" id="PTHR34308:SF1">
    <property type="entry name" value="COBALAMIN BIOSYNTHESIS PROTEIN CBIB"/>
    <property type="match status" value="1"/>
</dbReference>
<evidence type="ECO:0000256" key="5">
    <source>
        <dbReference type="ARBA" id="ARBA00022573"/>
    </source>
</evidence>
<sequence length="313" mass="32970">MIGAAGILLGFLVEAALSWPARLYTKIGHPVSWIGLVIRAIETRLNTADQTPARLRLSGGVGVCMVLTLAVVPAIAVAAVLPEGWAGTAIGGVLAWPFLAPRSLFEHVAAVAKPLAKGDTSAARYAVSMIIGRDPDKLDDAAIARASLESLAENASDGVVAPVFWGVVLGLPGLVGYKAINTMDSMIGHRSVRYRHYGMVAARLDDLVNLIPARLTGLLFVLVSGHTQRGAAVMLRDARHHRSPNAGWPEGAMAGALDVRLSGPRVYGSEIADEPWLNAEGQEADATGLRRGLALYLRAMFVLAVVLALVALI</sequence>
<dbReference type="NCBIfam" id="TIGR00380">
    <property type="entry name" value="cobal_cbiB"/>
    <property type="match status" value="1"/>
</dbReference>